<reference evidence="12 13" key="1">
    <citation type="submission" date="2014-09" db="EMBL/GenBank/DDBJ databases">
        <title>Using Illumina technology Improving SMRT sequencing Genome Assembly by RASTools.</title>
        <authorList>
            <person name="Zhou Y."/>
            <person name="Ma T."/>
            <person name="Liu T."/>
        </authorList>
    </citation>
    <scope>NUCLEOTIDE SEQUENCE [LARGE SCALE GENOMIC DNA]</scope>
    <source>
        <strain evidence="12 13">ATCC 55669</strain>
        <plasmid evidence="13">Plasmid STP1</plasmid>
    </source>
</reference>
<evidence type="ECO:0000256" key="7">
    <source>
        <dbReference type="ARBA" id="ARBA00048741"/>
    </source>
</evidence>
<keyword evidence="8" id="KW-0061">Asparagine biosynthesis</keyword>
<dbReference type="InterPro" id="IPR017932">
    <property type="entry name" value="GATase_2_dom"/>
</dbReference>
<dbReference type="SUPFAM" id="SSF56235">
    <property type="entry name" value="N-terminal nucleophile aminohydrolases (Ntn hydrolases)"/>
    <property type="match status" value="1"/>
</dbReference>
<dbReference type="SUPFAM" id="SSF52402">
    <property type="entry name" value="Adenine nucleotide alpha hydrolases-like"/>
    <property type="match status" value="1"/>
</dbReference>
<dbReference type="EC" id="6.3.5.4" evidence="3"/>
<keyword evidence="4 9" id="KW-0547">Nucleotide-binding</keyword>
<sequence length="647" mass="72605">MCGIAGFVASRNAGVSLTTQARAMTACLAHRGPDDDGIWTDETAGLALGHRRLAIIDLSPAGHQPMTSTCGRYVTVFNGEIYNYRLLRAEIDAQTPVIWRGHSDTEVVLQAISRWGLEATLPKLNGMFAIAVWDREERRLHLARDRFGEKPLYYAKVGNTVLFGSELKALQAHPAFSSEIDRDALTLYLRHNYIPAPRTIWKEVAKLEAAHHLVVEADGTIGAPRAYWSFEAIARAGVDHPAMDQPELVDELDAVLSQAIGLRMEADVPLGAFLSGGIDSSLIVALMQRQSTRPVKTFTIGFADKAYNEAKQAKLVARHLGTEHHELYVTSEDALSLIPSLPQIWDEPFADSSQIPTYMVSRMTREHVTVALSGDAGDELFGGYNRYFLTNRIWNSTGWMPRSARSTFGALLRAPLTGDIAQRLSNFLPASHRHHAVRDRLPKIADVIEARDHWQVYRHLVSHFADPAALVLGGREPATLLNRAPPNLGDPIHAMMYLDTLTYLPDDILTKVDRASMAVSLESRIPFLDPDVAAFAWRLPMSAKIRQGTGKRILRELLYRHVPQAIIDRPKMGFGVPIDEWLRGPLVDWADDLLARDRLEREGIFSVEPVVRMWEEHRSGKRRWHYKLWTILMFQAWYECQGIGRAS</sequence>
<dbReference type="PROSITE" id="PS51278">
    <property type="entry name" value="GATASE_TYPE_2"/>
    <property type="match status" value="1"/>
</dbReference>
<evidence type="ECO:0000256" key="6">
    <source>
        <dbReference type="ARBA" id="ARBA00022962"/>
    </source>
</evidence>
<dbReference type="Gene3D" id="3.40.50.620">
    <property type="entry name" value="HUPs"/>
    <property type="match status" value="1"/>
</dbReference>
<evidence type="ECO:0000256" key="5">
    <source>
        <dbReference type="ARBA" id="ARBA00022840"/>
    </source>
</evidence>
<evidence type="ECO:0000256" key="10">
    <source>
        <dbReference type="PIRSR" id="PIRSR001589-3"/>
    </source>
</evidence>
<feature type="binding site" evidence="9">
    <location>
        <begin position="373"/>
        <end position="374"/>
    </location>
    <ligand>
        <name>ATP</name>
        <dbReference type="ChEBI" id="CHEBI:30616"/>
    </ligand>
</feature>
<evidence type="ECO:0000256" key="8">
    <source>
        <dbReference type="PIRSR" id="PIRSR001589-1"/>
    </source>
</evidence>
<evidence type="ECO:0000256" key="1">
    <source>
        <dbReference type="ARBA" id="ARBA00005187"/>
    </source>
</evidence>
<evidence type="ECO:0000256" key="9">
    <source>
        <dbReference type="PIRSR" id="PIRSR001589-2"/>
    </source>
</evidence>
<keyword evidence="8" id="KW-0028">Amino-acid biosynthesis</keyword>
<dbReference type="Gene3D" id="3.60.20.10">
    <property type="entry name" value="Glutamine Phosphoribosylpyrophosphate, subunit 1, domain 1"/>
    <property type="match status" value="1"/>
</dbReference>
<gene>
    <name evidence="12" type="ORF">MC45_17695</name>
</gene>
<geneLocation type="plasmid" evidence="12 13">
    <name>STP1</name>
</geneLocation>
<organism evidence="12 13">
    <name type="scientific">Sphingomonas taxi</name>
    <dbReference type="NCBI Taxonomy" id="1549858"/>
    <lineage>
        <taxon>Bacteria</taxon>
        <taxon>Pseudomonadati</taxon>
        <taxon>Pseudomonadota</taxon>
        <taxon>Alphaproteobacteria</taxon>
        <taxon>Sphingomonadales</taxon>
        <taxon>Sphingomonadaceae</taxon>
        <taxon>Sphingomonas</taxon>
    </lineage>
</organism>
<feature type="site" description="Important for beta-aspartyl-AMP intermediate formation" evidence="10">
    <location>
        <position position="375"/>
    </location>
</feature>
<dbReference type="KEGG" id="stax:MC45_17695"/>
<dbReference type="RefSeq" id="WP_041394035.1">
    <property type="nucleotide sequence ID" value="NZ_CP009572.1"/>
</dbReference>
<dbReference type="NCBIfam" id="TIGR01536">
    <property type="entry name" value="asn_synth_AEB"/>
    <property type="match status" value="1"/>
</dbReference>
<evidence type="ECO:0000259" key="11">
    <source>
        <dbReference type="PROSITE" id="PS51278"/>
    </source>
</evidence>
<accession>A0A097ELF5</accession>
<dbReference type="Proteomes" id="UP000033200">
    <property type="component" value="Plasmid STP1"/>
</dbReference>
<dbReference type="InterPro" id="IPR006426">
    <property type="entry name" value="Asn_synth_AEB"/>
</dbReference>
<dbReference type="PIRSF" id="PIRSF001589">
    <property type="entry name" value="Asn_synthetase_glu-h"/>
    <property type="match status" value="1"/>
</dbReference>
<feature type="active site" description="For GATase activity" evidence="8">
    <location>
        <position position="2"/>
    </location>
</feature>
<comment type="pathway">
    <text evidence="1">Amino-acid biosynthesis; L-asparagine biosynthesis; L-asparagine from L-aspartate (L-Gln route): step 1/1.</text>
</comment>
<dbReference type="PANTHER" id="PTHR43284:SF1">
    <property type="entry name" value="ASPARAGINE SYNTHETASE"/>
    <property type="match status" value="1"/>
</dbReference>
<keyword evidence="13" id="KW-1185">Reference proteome</keyword>
<feature type="binding site" evidence="9">
    <location>
        <position position="104"/>
    </location>
    <ligand>
        <name>L-glutamine</name>
        <dbReference type="ChEBI" id="CHEBI:58359"/>
    </ligand>
</feature>
<dbReference type="CDD" id="cd00712">
    <property type="entry name" value="AsnB"/>
    <property type="match status" value="1"/>
</dbReference>
<keyword evidence="6 8" id="KW-0315">Glutamine amidotransferase</keyword>
<dbReference type="PANTHER" id="PTHR43284">
    <property type="entry name" value="ASPARAGINE SYNTHETASE (GLUTAMINE-HYDROLYZING)"/>
    <property type="match status" value="1"/>
</dbReference>
<evidence type="ECO:0000256" key="2">
    <source>
        <dbReference type="ARBA" id="ARBA00005752"/>
    </source>
</evidence>
<comment type="similarity">
    <text evidence="2">Belongs to the asparagine synthetase family.</text>
</comment>
<dbReference type="GO" id="GO:0005524">
    <property type="term" value="F:ATP binding"/>
    <property type="evidence" value="ECO:0007669"/>
    <property type="project" value="UniProtKB-KW"/>
</dbReference>
<dbReference type="eggNOG" id="COG0367">
    <property type="taxonomic scope" value="Bacteria"/>
</dbReference>
<dbReference type="GO" id="GO:0006529">
    <property type="term" value="P:asparagine biosynthetic process"/>
    <property type="evidence" value="ECO:0007669"/>
    <property type="project" value="UniProtKB-KW"/>
</dbReference>
<dbReference type="InterPro" id="IPR029055">
    <property type="entry name" value="Ntn_hydrolases_N"/>
</dbReference>
<comment type="catalytic activity">
    <reaction evidence="7">
        <text>L-aspartate + L-glutamine + ATP + H2O = L-asparagine + L-glutamate + AMP + diphosphate + H(+)</text>
        <dbReference type="Rhea" id="RHEA:12228"/>
        <dbReference type="ChEBI" id="CHEBI:15377"/>
        <dbReference type="ChEBI" id="CHEBI:15378"/>
        <dbReference type="ChEBI" id="CHEBI:29985"/>
        <dbReference type="ChEBI" id="CHEBI:29991"/>
        <dbReference type="ChEBI" id="CHEBI:30616"/>
        <dbReference type="ChEBI" id="CHEBI:33019"/>
        <dbReference type="ChEBI" id="CHEBI:58048"/>
        <dbReference type="ChEBI" id="CHEBI:58359"/>
        <dbReference type="ChEBI" id="CHEBI:456215"/>
        <dbReference type="EC" id="6.3.5.4"/>
    </reaction>
</comment>
<evidence type="ECO:0000256" key="4">
    <source>
        <dbReference type="ARBA" id="ARBA00022741"/>
    </source>
</evidence>
<protein>
    <recommendedName>
        <fullName evidence="3">asparagine synthase (glutamine-hydrolyzing)</fullName>
        <ecNumber evidence="3">6.3.5.4</ecNumber>
    </recommendedName>
</protein>
<dbReference type="HOGENOM" id="CLU_014658_3_1_5"/>
<dbReference type="EMBL" id="CP009572">
    <property type="protein sequence ID" value="AIT08377.1"/>
    <property type="molecule type" value="Genomic_DNA"/>
</dbReference>
<proteinExistence type="inferred from homology"/>
<dbReference type="GO" id="GO:0005829">
    <property type="term" value="C:cytosol"/>
    <property type="evidence" value="ECO:0007669"/>
    <property type="project" value="TreeGrafter"/>
</dbReference>
<dbReference type="AlphaFoldDB" id="A0A097ELF5"/>
<dbReference type="InterPro" id="IPR014729">
    <property type="entry name" value="Rossmann-like_a/b/a_fold"/>
</dbReference>
<dbReference type="InterPro" id="IPR051786">
    <property type="entry name" value="ASN_synthetase/amidase"/>
</dbReference>
<dbReference type="Pfam" id="PF13522">
    <property type="entry name" value="GATase_6"/>
    <property type="match status" value="1"/>
</dbReference>
<evidence type="ECO:0000313" key="12">
    <source>
        <dbReference type="EMBL" id="AIT08377.1"/>
    </source>
</evidence>
<dbReference type="CDD" id="cd01991">
    <property type="entry name" value="Asn_synthase_B_C"/>
    <property type="match status" value="1"/>
</dbReference>
<dbReference type="InterPro" id="IPR033738">
    <property type="entry name" value="AsnB_N"/>
</dbReference>
<keyword evidence="5 9" id="KW-0067">ATP-binding</keyword>
<keyword evidence="12" id="KW-0614">Plasmid</keyword>
<name>A0A097ELF5_9SPHN</name>
<dbReference type="Pfam" id="PF00733">
    <property type="entry name" value="Asn_synthase"/>
    <property type="match status" value="1"/>
</dbReference>
<dbReference type="GO" id="GO:0004066">
    <property type="term" value="F:asparagine synthase (glutamine-hydrolyzing) activity"/>
    <property type="evidence" value="ECO:0007669"/>
    <property type="project" value="UniProtKB-EC"/>
</dbReference>
<evidence type="ECO:0000256" key="3">
    <source>
        <dbReference type="ARBA" id="ARBA00012737"/>
    </source>
</evidence>
<feature type="domain" description="Glutamine amidotransferase type-2" evidence="11">
    <location>
        <begin position="2"/>
        <end position="218"/>
    </location>
</feature>
<evidence type="ECO:0000313" key="13">
    <source>
        <dbReference type="Proteomes" id="UP000033200"/>
    </source>
</evidence>
<dbReference type="InterPro" id="IPR001962">
    <property type="entry name" value="Asn_synthase"/>
</dbReference>
<feature type="binding site" evidence="9">
    <location>
        <position position="300"/>
    </location>
    <ligand>
        <name>ATP</name>
        <dbReference type="ChEBI" id="CHEBI:30616"/>
    </ligand>
</feature>